<evidence type="ECO:0000256" key="2">
    <source>
        <dbReference type="ARBA" id="ARBA00022723"/>
    </source>
</evidence>
<sequence>MYGEKWENGLTLYILNCHQIHHRGQMTVLMRLAGLKVPGVYGPSIEEMEARNTIQQSN</sequence>
<dbReference type="GO" id="GO:0046872">
    <property type="term" value="F:metal ion binding"/>
    <property type="evidence" value="ECO:0007669"/>
    <property type="project" value="UniProtKB-KW"/>
</dbReference>
<protein>
    <submittedName>
        <fullName evidence="4">DinB family protein</fullName>
    </submittedName>
</protein>
<dbReference type="InterPro" id="IPR007837">
    <property type="entry name" value="DinB"/>
</dbReference>
<comment type="similarity">
    <text evidence="1">Belongs to the DinB family.</text>
</comment>
<dbReference type="AlphaFoldDB" id="A0A9X2BHS3"/>
<feature type="binding site" evidence="3">
    <location>
        <position position="18"/>
    </location>
    <ligand>
        <name>a divalent metal cation</name>
        <dbReference type="ChEBI" id="CHEBI:60240"/>
    </ligand>
</feature>
<dbReference type="Proteomes" id="UP001139011">
    <property type="component" value="Unassembled WGS sequence"/>
</dbReference>
<evidence type="ECO:0000256" key="3">
    <source>
        <dbReference type="PIRSR" id="PIRSR607837-1"/>
    </source>
</evidence>
<reference evidence="4" key="1">
    <citation type="submission" date="2021-09" db="EMBL/GenBank/DDBJ databases">
        <title>Genome analysis of Fictibacillus sp. KIGAM418 isolated from marine sediment.</title>
        <authorList>
            <person name="Seo M.-J."/>
            <person name="Cho E.-S."/>
            <person name="Hwang C.Y."/>
        </authorList>
    </citation>
    <scope>NUCLEOTIDE SEQUENCE</scope>
    <source>
        <strain evidence="4">KIGAM418</strain>
    </source>
</reference>
<dbReference type="EMBL" id="JAIWJX010000004">
    <property type="protein sequence ID" value="MCK6259572.1"/>
    <property type="molecule type" value="Genomic_DNA"/>
</dbReference>
<dbReference type="Gene3D" id="1.20.120.450">
    <property type="entry name" value="dinb family like domain"/>
    <property type="match status" value="1"/>
</dbReference>
<evidence type="ECO:0000256" key="1">
    <source>
        <dbReference type="ARBA" id="ARBA00008635"/>
    </source>
</evidence>
<evidence type="ECO:0000313" key="4">
    <source>
        <dbReference type="EMBL" id="MCK6259572.1"/>
    </source>
</evidence>
<dbReference type="SUPFAM" id="SSF109854">
    <property type="entry name" value="DinB/YfiT-like putative metalloenzymes"/>
    <property type="match status" value="1"/>
</dbReference>
<dbReference type="Pfam" id="PF05163">
    <property type="entry name" value="DinB"/>
    <property type="match status" value="1"/>
</dbReference>
<accession>A0A9X2BHS3</accession>
<gene>
    <name evidence="4" type="ORF">LCY76_23675</name>
</gene>
<comment type="caution">
    <text evidence="4">The sequence shown here is derived from an EMBL/GenBank/DDBJ whole genome shotgun (WGS) entry which is preliminary data.</text>
</comment>
<keyword evidence="5" id="KW-1185">Reference proteome</keyword>
<dbReference type="RefSeq" id="WP_336606290.1">
    <property type="nucleotide sequence ID" value="NZ_JAIWJX010000004.1"/>
</dbReference>
<name>A0A9X2BHS3_9BACL</name>
<evidence type="ECO:0000313" key="5">
    <source>
        <dbReference type="Proteomes" id="UP001139011"/>
    </source>
</evidence>
<organism evidence="4 5">
    <name type="scientific">Fictibacillus marinisediminis</name>
    <dbReference type="NCBI Taxonomy" id="2878389"/>
    <lineage>
        <taxon>Bacteria</taxon>
        <taxon>Bacillati</taxon>
        <taxon>Bacillota</taxon>
        <taxon>Bacilli</taxon>
        <taxon>Bacillales</taxon>
        <taxon>Fictibacillaceae</taxon>
        <taxon>Fictibacillus</taxon>
    </lineage>
</organism>
<keyword evidence="2 3" id="KW-0479">Metal-binding</keyword>
<proteinExistence type="inferred from homology"/>
<dbReference type="InterPro" id="IPR034660">
    <property type="entry name" value="DinB/YfiT-like"/>
</dbReference>
<feature type="binding site" evidence="3">
    <location>
        <position position="22"/>
    </location>
    <ligand>
        <name>a divalent metal cation</name>
        <dbReference type="ChEBI" id="CHEBI:60240"/>
    </ligand>
</feature>